<organism evidence="2 3">
    <name type="scientific">Hyalangium minutum</name>
    <dbReference type="NCBI Taxonomy" id="394096"/>
    <lineage>
        <taxon>Bacteria</taxon>
        <taxon>Pseudomonadati</taxon>
        <taxon>Myxococcota</taxon>
        <taxon>Myxococcia</taxon>
        <taxon>Myxococcales</taxon>
        <taxon>Cystobacterineae</taxon>
        <taxon>Archangiaceae</taxon>
        <taxon>Hyalangium</taxon>
    </lineage>
</organism>
<comment type="caution">
    <text evidence="2">The sequence shown here is derived from an EMBL/GenBank/DDBJ whole genome shotgun (WGS) entry which is preliminary data.</text>
</comment>
<dbReference type="PANTHER" id="PTHR36832">
    <property type="entry name" value="SLR1174 PROTEIN-RELATED"/>
    <property type="match status" value="1"/>
</dbReference>
<feature type="transmembrane region" description="Helical" evidence="1">
    <location>
        <begin position="178"/>
        <end position="195"/>
    </location>
</feature>
<dbReference type="InterPro" id="IPR010390">
    <property type="entry name" value="ABC-2_transporter-like"/>
</dbReference>
<dbReference type="OrthoDB" id="8582979at2"/>
<keyword evidence="1" id="KW-0812">Transmembrane</keyword>
<name>A0A085W962_9BACT</name>
<keyword evidence="3" id="KW-1185">Reference proteome</keyword>
<dbReference type="Proteomes" id="UP000028725">
    <property type="component" value="Unassembled WGS sequence"/>
</dbReference>
<evidence type="ECO:0000256" key="1">
    <source>
        <dbReference type="SAM" id="Phobius"/>
    </source>
</evidence>
<reference evidence="2 3" key="1">
    <citation type="submission" date="2014-04" db="EMBL/GenBank/DDBJ databases">
        <title>Genome assembly of Hyalangium minutum DSM 14724.</title>
        <authorList>
            <person name="Sharma G."/>
            <person name="Subramanian S."/>
        </authorList>
    </citation>
    <scope>NUCLEOTIDE SEQUENCE [LARGE SCALE GENOMIC DNA]</scope>
    <source>
        <strain evidence="2 3">DSM 14724</strain>
    </source>
</reference>
<feature type="transmembrane region" description="Helical" evidence="1">
    <location>
        <begin position="143"/>
        <end position="166"/>
    </location>
</feature>
<evidence type="ECO:0000313" key="2">
    <source>
        <dbReference type="EMBL" id="KFE64225.1"/>
    </source>
</evidence>
<gene>
    <name evidence="2" type="ORF">DB31_2019</name>
</gene>
<feature type="transmembrane region" description="Helical" evidence="1">
    <location>
        <begin position="234"/>
        <end position="255"/>
    </location>
</feature>
<dbReference type="PATRIC" id="fig|394096.3.peg.6355"/>
<feature type="transmembrane region" description="Helical" evidence="1">
    <location>
        <begin position="62"/>
        <end position="84"/>
    </location>
</feature>
<feature type="transmembrane region" description="Helical" evidence="1">
    <location>
        <begin position="28"/>
        <end position="50"/>
    </location>
</feature>
<keyword evidence="1" id="KW-1133">Transmembrane helix</keyword>
<accession>A0A085W962</accession>
<protein>
    <recommendedName>
        <fullName evidence="4">ABC transporter permease</fullName>
    </recommendedName>
</protein>
<dbReference type="RefSeq" id="WP_044194215.1">
    <property type="nucleotide sequence ID" value="NZ_JMCB01000014.1"/>
</dbReference>
<dbReference type="STRING" id="394096.DB31_2019"/>
<dbReference type="AlphaFoldDB" id="A0A085W962"/>
<sequence length="267" mass="30325">MSLRNTLRAFPTLLRVGFAEALAYRAELLIWVLSTTMPFIMMALWTAVAREAPVGPYTQEGFVSYFLGTFVVRQLTGAWAAWQINFEVRQGTLAMRLLRPMSPLWGYAAENLGAVPMRIMVAVPVAVFSVLVVGEQAVPREWWGWPLLLVALLGGWLITFLANVCIGTMSLFMESSNHVMDVWLVLFFVLSGYMFPVDVLPGWMRTVVDWLPFRYQIGLPVEVMTGDRTWQETLLLVGRQWIWVLLLGMLAVTLWRRGLRRFAAYGG</sequence>
<keyword evidence="1" id="KW-0472">Membrane</keyword>
<evidence type="ECO:0000313" key="3">
    <source>
        <dbReference type="Proteomes" id="UP000028725"/>
    </source>
</evidence>
<proteinExistence type="predicted"/>
<dbReference type="Pfam" id="PF06182">
    <property type="entry name" value="ABC2_membrane_6"/>
    <property type="match status" value="1"/>
</dbReference>
<dbReference type="PANTHER" id="PTHR36832:SF1">
    <property type="entry name" value="SLR1174 PROTEIN"/>
    <property type="match status" value="1"/>
</dbReference>
<feature type="transmembrane region" description="Helical" evidence="1">
    <location>
        <begin position="104"/>
        <end position="131"/>
    </location>
</feature>
<evidence type="ECO:0008006" key="4">
    <source>
        <dbReference type="Google" id="ProtNLM"/>
    </source>
</evidence>
<dbReference type="EMBL" id="JMCB01000014">
    <property type="protein sequence ID" value="KFE64225.1"/>
    <property type="molecule type" value="Genomic_DNA"/>
</dbReference>